<dbReference type="GO" id="GO:0031593">
    <property type="term" value="F:polyubiquitin modification-dependent protein binding"/>
    <property type="evidence" value="ECO:0007669"/>
    <property type="project" value="TreeGrafter"/>
</dbReference>
<dbReference type="CDD" id="cd19503">
    <property type="entry name" value="RecA-like_CDC48_NLV2_r1-like"/>
    <property type="match status" value="1"/>
</dbReference>
<evidence type="ECO:0000259" key="3">
    <source>
        <dbReference type="SMART" id="SM00382"/>
    </source>
</evidence>
<feature type="domain" description="AAA+ ATPase" evidence="3">
    <location>
        <begin position="543"/>
        <end position="737"/>
    </location>
</feature>
<organism evidence="4 5">
    <name type="scientific">Pocillopora damicornis</name>
    <name type="common">Cauliflower coral</name>
    <name type="synonym">Millepora damicornis</name>
    <dbReference type="NCBI Taxonomy" id="46731"/>
    <lineage>
        <taxon>Eukaryota</taxon>
        <taxon>Metazoa</taxon>
        <taxon>Cnidaria</taxon>
        <taxon>Anthozoa</taxon>
        <taxon>Hexacorallia</taxon>
        <taxon>Scleractinia</taxon>
        <taxon>Astrocoeniina</taxon>
        <taxon>Pocilloporidae</taxon>
        <taxon>Pocillopora</taxon>
    </lineage>
</organism>
<evidence type="ECO:0000256" key="1">
    <source>
        <dbReference type="ARBA" id="ARBA00022741"/>
    </source>
</evidence>
<keyword evidence="2" id="KW-0067">ATP-binding</keyword>
<dbReference type="Gene3D" id="3.40.50.300">
    <property type="entry name" value="P-loop containing nucleotide triphosphate hydrolases"/>
    <property type="match status" value="2"/>
</dbReference>
<dbReference type="GO" id="GO:0030970">
    <property type="term" value="P:retrograde protein transport, ER to cytosol"/>
    <property type="evidence" value="ECO:0007669"/>
    <property type="project" value="TreeGrafter"/>
</dbReference>
<comment type="caution">
    <text evidence="4">The sequence shown here is derived from an EMBL/GenBank/DDBJ whole genome shotgun (WGS) entry which is preliminary data.</text>
</comment>
<dbReference type="InterPro" id="IPR041569">
    <property type="entry name" value="AAA_lid_3"/>
</dbReference>
<dbReference type="FunFam" id="1.10.8.60:FF:000038">
    <property type="entry name" value="spermatogenesis-associated protein 5-like protein 1"/>
    <property type="match status" value="1"/>
</dbReference>
<dbReference type="PANTHER" id="PTHR23077:SF194">
    <property type="entry name" value="ATPASE FAMILY GENE 2 PROTEIN HOMOLOG B"/>
    <property type="match status" value="1"/>
</dbReference>
<dbReference type="PROSITE" id="PS00674">
    <property type="entry name" value="AAA"/>
    <property type="match status" value="2"/>
</dbReference>
<dbReference type="STRING" id="46731.A0A3M6TV83"/>
<dbReference type="GO" id="GO:0051228">
    <property type="term" value="P:mitotic spindle disassembly"/>
    <property type="evidence" value="ECO:0007669"/>
    <property type="project" value="TreeGrafter"/>
</dbReference>
<keyword evidence="1" id="KW-0547">Nucleotide-binding</keyword>
<dbReference type="GO" id="GO:0016887">
    <property type="term" value="F:ATP hydrolysis activity"/>
    <property type="evidence" value="ECO:0007669"/>
    <property type="project" value="InterPro"/>
</dbReference>
<dbReference type="Proteomes" id="UP000275408">
    <property type="component" value="Unassembled WGS sequence"/>
</dbReference>
<dbReference type="InterPro" id="IPR050168">
    <property type="entry name" value="AAA_ATPase_domain"/>
</dbReference>
<name>A0A3M6TV83_POCDA</name>
<dbReference type="AlphaFoldDB" id="A0A3M6TV83"/>
<dbReference type="Pfam" id="PF00004">
    <property type="entry name" value="AAA"/>
    <property type="match status" value="2"/>
</dbReference>
<dbReference type="SUPFAM" id="SSF52540">
    <property type="entry name" value="P-loop containing nucleoside triphosphate hydrolases"/>
    <property type="match status" value="2"/>
</dbReference>
<dbReference type="OrthoDB" id="27435at2759"/>
<dbReference type="InterPro" id="IPR003593">
    <property type="entry name" value="AAA+_ATPase"/>
</dbReference>
<dbReference type="InterPro" id="IPR003959">
    <property type="entry name" value="ATPase_AAA_core"/>
</dbReference>
<dbReference type="Gene3D" id="1.10.8.60">
    <property type="match status" value="2"/>
</dbReference>
<proteinExistence type="predicted"/>
<dbReference type="InterPro" id="IPR027417">
    <property type="entry name" value="P-loop_NTPase"/>
</dbReference>
<sequence>AYHSDGQYKMADELAEFELTRVPCEANDFNSARCRITPMIAEKIKGKINSPVRIAVESGFVLCSLWPRSDGINKFLQFDTLVTLRNNPRVCQINNSPIKKNISSDDIVVIETFEAKSVVISLYLSNSAEDFDHGMTQVTRENRRERISRNLLRGLALIQGCVVEPRECRNSHSSSKKIKKIIIIATDPPTASSGNNAAKVTDKTVITVKSVRRGCYLESENTQILAGLDDAEKELQEVLKYPFHYPECFQHLGLECPKGILLQGAPGVGKTLLVKSVTFQCNAQLIILNGADVFGPHPGESEENLRQKFEIARNASQHDPCVLFIDELDALCPKRGNNSNEQENRIVAQLLTLLDGLESRGKLVVIGATNRPNAIDPALRRPGRLDREIVIGVPNALQRLSILEAHTSSFKLAEEVDLSHLAELTVGYVGADIASLCREAAYVAMKRMLNFSSSDNLGSSGHTSERLNLCLTDIVAKVTMADFQLALCHIVPSMYRGLEGMVEFDSVSWEDIGGLQDVKQALKQAIEWPLKYPQSFERLGLKRPRGVLLYGPPGCCKTTLVRAAASSCKCTFMALSCAQLYSPYVGDAERKIRELFTKARATAPSILFLDELDAIVGKRSGTSSTGVEARLLSTLLNEMDGIGVLANIYQAEEGKSNFSLQTKDSDSCSEQLMRTELGSVEYGNVEISLKTRRLNIISSSTVKDVLVVAATNRPDAIDEALLRPGRIDRIIYVPPPDVEARLQILRVHTRSSPLAEDVDLEEFALKTELFSGADLENLCREAALYALEDGGMSVSKVEHKHFIEALCTVKPSLTTTQLHKCKLLEQR</sequence>
<dbReference type="GO" id="GO:0097352">
    <property type="term" value="P:autophagosome maturation"/>
    <property type="evidence" value="ECO:0007669"/>
    <property type="project" value="TreeGrafter"/>
</dbReference>
<feature type="non-terminal residue" evidence="4">
    <location>
        <position position="1"/>
    </location>
</feature>
<dbReference type="EMBL" id="RCHS01002836">
    <property type="protein sequence ID" value="RMX45317.1"/>
    <property type="molecule type" value="Genomic_DNA"/>
</dbReference>
<protein>
    <recommendedName>
        <fullName evidence="3">AAA+ ATPase domain-containing protein</fullName>
    </recommendedName>
</protein>
<evidence type="ECO:0000313" key="4">
    <source>
        <dbReference type="EMBL" id="RMX45317.1"/>
    </source>
</evidence>
<evidence type="ECO:0000256" key="2">
    <source>
        <dbReference type="ARBA" id="ARBA00022840"/>
    </source>
</evidence>
<accession>A0A3M6TV83</accession>
<keyword evidence="5" id="KW-1185">Reference proteome</keyword>
<dbReference type="SMART" id="SM00382">
    <property type="entry name" value="AAA"/>
    <property type="match status" value="2"/>
</dbReference>
<dbReference type="Pfam" id="PF17862">
    <property type="entry name" value="AAA_lid_3"/>
    <property type="match status" value="2"/>
</dbReference>
<evidence type="ECO:0000313" key="5">
    <source>
        <dbReference type="Proteomes" id="UP000275408"/>
    </source>
</evidence>
<dbReference type="PANTHER" id="PTHR23077">
    <property type="entry name" value="AAA-FAMILY ATPASE"/>
    <property type="match status" value="1"/>
</dbReference>
<dbReference type="GO" id="GO:0005524">
    <property type="term" value="F:ATP binding"/>
    <property type="evidence" value="ECO:0007669"/>
    <property type="project" value="UniProtKB-KW"/>
</dbReference>
<dbReference type="GO" id="GO:0034098">
    <property type="term" value="C:VCP-NPL4-UFD1 AAA ATPase complex"/>
    <property type="evidence" value="ECO:0007669"/>
    <property type="project" value="TreeGrafter"/>
</dbReference>
<feature type="domain" description="AAA+ ATPase" evidence="3">
    <location>
        <begin position="256"/>
        <end position="395"/>
    </location>
</feature>
<dbReference type="InterPro" id="IPR003960">
    <property type="entry name" value="ATPase_AAA_CS"/>
</dbReference>
<dbReference type="GO" id="GO:0005634">
    <property type="term" value="C:nucleus"/>
    <property type="evidence" value="ECO:0007669"/>
    <property type="project" value="TreeGrafter"/>
</dbReference>
<gene>
    <name evidence="4" type="ORF">pdam_00000837</name>
</gene>
<reference evidence="4 5" key="1">
    <citation type="journal article" date="2018" name="Sci. Rep.">
        <title>Comparative analysis of the Pocillopora damicornis genome highlights role of immune system in coral evolution.</title>
        <authorList>
            <person name="Cunning R."/>
            <person name="Bay R.A."/>
            <person name="Gillette P."/>
            <person name="Baker A.C."/>
            <person name="Traylor-Knowles N."/>
        </authorList>
    </citation>
    <scope>NUCLEOTIDE SEQUENCE [LARGE SCALE GENOMIC DNA]</scope>
    <source>
        <strain evidence="4">RSMAS</strain>
        <tissue evidence="4">Whole animal</tissue>
    </source>
</reference>
<dbReference type="GO" id="GO:0005829">
    <property type="term" value="C:cytosol"/>
    <property type="evidence" value="ECO:0007669"/>
    <property type="project" value="TreeGrafter"/>
</dbReference>
<dbReference type="FunFam" id="3.40.50.300:FF:000061">
    <property type="entry name" value="ATPase family, AAA domain-containing 2"/>
    <property type="match status" value="1"/>
</dbReference>